<dbReference type="AlphaFoldDB" id="A0A7M5UJM2"/>
<dbReference type="PROSITE" id="PS00432">
    <property type="entry name" value="ACTINS_2"/>
    <property type="match status" value="1"/>
</dbReference>
<evidence type="ECO:0000313" key="3">
    <source>
        <dbReference type="EnsemblMetazoa" id="CLYHEMP000221.1"/>
    </source>
</evidence>
<dbReference type="PANTHER" id="PTHR11937">
    <property type="entry name" value="ACTIN"/>
    <property type="match status" value="1"/>
</dbReference>
<dbReference type="InterPro" id="IPR043129">
    <property type="entry name" value="ATPase_NBD"/>
</dbReference>
<dbReference type="FunFam" id="3.30.420.40:FF:000058">
    <property type="entry name" value="Putative actin-related protein 5"/>
    <property type="match status" value="1"/>
</dbReference>
<sequence length="426" mass="47814">MSGGLYGGDEVGAVVFDIGSSSTRVGFAGEDIPKSDICSTIGIIKENEAMDIDNETTKPANRRYHFDPQHYLPLANKEMVNFVRDGMIHDWDLLEKLLNHCYKDHIRDAADQHPVLMSEAPWNTKEKREKLTELMFEKYNIPAFFLCKNAVLSCFAHGRSTSLIVDSGATHTSAVPVHDGFVLQKGVIRSPLAGDLLTAQCLELMDSWNVDVVPAYMVKSKEEVEESEAAKYIARELPELTESYKQFMKREVMKDFQKSVLQVSDSPFVRNELDVVPSALYEFPNGFNKPIGVDRFRISETLFDTSHMNNIKGFENTTLLGAPHVISTSIGMCDMDIRTGLYNSVIVVGGSTLVNGFVERLNRELLQKTPNNMRLKLVSNNQASERRYSSWIGGSILASLGSFQQMWVSKQEYEESGKTIVEKKCP</sequence>
<comment type="similarity">
    <text evidence="1 2">Belongs to the actin family.</text>
</comment>
<dbReference type="PRINTS" id="PR00190">
    <property type="entry name" value="ACTIN"/>
</dbReference>
<evidence type="ECO:0000313" key="4">
    <source>
        <dbReference type="Proteomes" id="UP000594262"/>
    </source>
</evidence>
<name>A0A7M5UJM2_9CNID</name>
<dbReference type="FunFam" id="3.30.420.40:FF:000375">
    <property type="entry name" value="Actin-related protein 8"/>
    <property type="match status" value="1"/>
</dbReference>
<dbReference type="OrthoDB" id="5132116at2759"/>
<accession>A0A7M5UJM2</accession>
<keyword evidence="4" id="KW-1185">Reference proteome</keyword>
<evidence type="ECO:0000256" key="2">
    <source>
        <dbReference type="RuleBase" id="RU000487"/>
    </source>
</evidence>
<dbReference type="RefSeq" id="XP_066925776.1">
    <property type="nucleotide sequence ID" value="XM_067069675.1"/>
</dbReference>
<dbReference type="Gene3D" id="3.30.420.40">
    <property type="match status" value="2"/>
</dbReference>
<dbReference type="SMART" id="SM00268">
    <property type="entry name" value="ACTIN"/>
    <property type="match status" value="1"/>
</dbReference>
<dbReference type="InterPro" id="IPR004000">
    <property type="entry name" value="Actin"/>
</dbReference>
<proteinExistence type="inferred from homology"/>
<dbReference type="Gene3D" id="2.30.36.70">
    <property type="entry name" value="Actin, Chain A, domain 2"/>
    <property type="match status" value="1"/>
</dbReference>
<protein>
    <submittedName>
        <fullName evidence="3">Uncharacterized protein</fullName>
    </submittedName>
</protein>
<dbReference type="CDD" id="cd13395">
    <property type="entry name" value="ASKHA_NBD_Arp4_ACTL6-like"/>
    <property type="match status" value="1"/>
</dbReference>
<dbReference type="FunFam" id="3.30.420.40:FF:000050">
    <property type="entry name" value="Actin, alpha skeletal muscle"/>
    <property type="match status" value="1"/>
</dbReference>
<dbReference type="Proteomes" id="UP000594262">
    <property type="component" value="Unplaced"/>
</dbReference>
<dbReference type="InterPro" id="IPR004001">
    <property type="entry name" value="Actin_CS"/>
</dbReference>
<evidence type="ECO:0000256" key="1">
    <source>
        <dbReference type="ARBA" id="ARBA00006752"/>
    </source>
</evidence>
<dbReference type="Pfam" id="PF00022">
    <property type="entry name" value="Actin"/>
    <property type="match status" value="1"/>
</dbReference>
<organism evidence="3 4">
    <name type="scientific">Clytia hemisphaerica</name>
    <dbReference type="NCBI Taxonomy" id="252671"/>
    <lineage>
        <taxon>Eukaryota</taxon>
        <taxon>Metazoa</taxon>
        <taxon>Cnidaria</taxon>
        <taxon>Hydrozoa</taxon>
        <taxon>Hydroidolina</taxon>
        <taxon>Leptothecata</taxon>
        <taxon>Obeliida</taxon>
        <taxon>Clytiidae</taxon>
        <taxon>Clytia</taxon>
    </lineage>
</organism>
<dbReference type="EnsemblMetazoa" id="CLYHEMT000221.1">
    <property type="protein sequence ID" value="CLYHEMP000221.1"/>
    <property type="gene ID" value="CLYHEMG000221"/>
</dbReference>
<reference evidence="3" key="1">
    <citation type="submission" date="2021-01" db="UniProtKB">
        <authorList>
            <consortium name="EnsemblMetazoa"/>
        </authorList>
    </citation>
    <scope>IDENTIFICATION</scope>
</reference>
<dbReference type="Gene3D" id="3.90.640.10">
    <property type="entry name" value="Actin, Chain A, domain 4"/>
    <property type="match status" value="1"/>
</dbReference>
<dbReference type="GeneID" id="136813146"/>
<dbReference type="SUPFAM" id="SSF53067">
    <property type="entry name" value="Actin-like ATPase domain"/>
    <property type="match status" value="2"/>
</dbReference>